<organism evidence="1 2">
    <name type="scientific">Paucilactobacillus wasatchensis</name>
    <dbReference type="NCBI Taxonomy" id="1335616"/>
    <lineage>
        <taxon>Bacteria</taxon>
        <taxon>Bacillati</taxon>
        <taxon>Bacillota</taxon>
        <taxon>Bacilli</taxon>
        <taxon>Lactobacillales</taxon>
        <taxon>Lactobacillaceae</taxon>
        <taxon>Paucilactobacillus</taxon>
    </lineage>
</organism>
<proteinExistence type="predicted"/>
<dbReference type="EMBL" id="AWTT01000093">
    <property type="protein sequence ID" value="KIS02566.1"/>
    <property type="molecule type" value="Genomic_DNA"/>
</dbReference>
<accession>A0A0D1A787</accession>
<comment type="caution">
    <text evidence="1">The sequence shown here is derived from an EMBL/GenBank/DDBJ whole genome shotgun (WGS) entry which is preliminary data.</text>
</comment>
<dbReference type="AlphaFoldDB" id="A0A0D1A787"/>
<dbReference type="Proteomes" id="UP000032279">
    <property type="component" value="Unassembled WGS sequence"/>
</dbReference>
<sequence>MVSVLPATILVIFFNNGYHKVFIKGFPNICLEAYFIALELDTRNKEADPFTPAIVPKNNNNPFV</sequence>
<gene>
    <name evidence="1" type="ORF">WDC_1882</name>
</gene>
<dbReference type="STRING" id="1335616.WDC_1882"/>
<name>A0A0D1A787_9LACO</name>
<evidence type="ECO:0000313" key="1">
    <source>
        <dbReference type="EMBL" id="KIS02566.1"/>
    </source>
</evidence>
<keyword evidence="2" id="KW-1185">Reference proteome</keyword>
<reference evidence="1 2" key="1">
    <citation type="submission" date="2013-08" db="EMBL/GenBank/DDBJ databases">
        <title>Lactobacillus wasatchii sp. WDC04, a late gas producing bacteria isolated from aged chedder cheese.</title>
        <authorList>
            <person name="Oberg C.J."/>
            <person name="Culumber M."/>
            <person name="McMahon D.J."/>
            <person name="Broadbent J.R."/>
            <person name="Oberg T.S."/>
            <person name="Ortaki F."/>
        </authorList>
    </citation>
    <scope>NUCLEOTIDE SEQUENCE [LARGE SCALE GENOMIC DNA]</scope>
    <source>
        <strain evidence="1 2">WDC04</strain>
    </source>
</reference>
<evidence type="ECO:0000313" key="2">
    <source>
        <dbReference type="Proteomes" id="UP000032279"/>
    </source>
</evidence>
<protein>
    <submittedName>
        <fullName evidence="1">Uncharacterized protein</fullName>
    </submittedName>
</protein>